<dbReference type="EMBL" id="JNBS01000327">
    <property type="protein sequence ID" value="OQS06579.1"/>
    <property type="molecule type" value="Genomic_DNA"/>
</dbReference>
<gene>
    <name evidence="1" type="ORF">THRCLA_20342</name>
</gene>
<reference evidence="1 2" key="1">
    <citation type="journal article" date="2014" name="Genome Biol. Evol.">
        <title>The secreted proteins of Achlya hypogyna and Thraustotheca clavata identify the ancestral oomycete secretome and reveal gene acquisitions by horizontal gene transfer.</title>
        <authorList>
            <person name="Misner I."/>
            <person name="Blouin N."/>
            <person name="Leonard G."/>
            <person name="Richards T.A."/>
            <person name="Lane C.E."/>
        </authorList>
    </citation>
    <scope>NUCLEOTIDE SEQUENCE [LARGE SCALE GENOMIC DNA]</scope>
    <source>
        <strain evidence="1 2">ATCC 34112</strain>
    </source>
</reference>
<dbReference type="AlphaFoldDB" id="A0A1W0A8Q0"/>
<accession>A0A1W0A8Q0</accession>
<evidence type="ECO:0000313" key="2">
    <source>
        <dbReference type="Proteomes" id="UP000243217"/>
    </source>
</evidence>
<keyword evidence="2" id="KW-1185">Reference proteome</keyword>
<proteinExistence type="predicted"/>
<protein>
    <submittedName>
        <fullName evidence="1">Uncharacterized protein</fullName>
    </submittedName>
</protein>
<name>A0A1W0A8Q0_9STRA</name>
<organism evidence="1 2">
    <name type="scientific">Thraustotheca clavata</name>
    <dbReference type="NCBI Taxonomy" id="74557"/>
    <lineage>
        <taxon>Eukaryota</taxon>
        <taxon>Sar</taxon>
        <taxon>Stramenopiles</taxon>
        <taxon>Oomycota</taxon>
        <taxon>Saprolegniomycetes</taxon>
        <taxon>Saprolegniales</taxon>
        <taxon>Achlyaceae</taxon>
        <taxon>Thraustotheca</taxon>
    </lineage>
</organism>
<dbReference type="OrthoDB" id="79089at2759"/>
<dbReference type="Proteomes" id="UP000243217">
    <property type="component" value="Unassembled WGS sequence"/>
</dbReference>
<evidence type="ECO:0000313" key="1">
    <source>
        <dbReference type="EMBL" id="OQS06579.1"/>
    </source>
</evidence>
<comment type="caution">
    <text evidence="1">The sequence shown here is derived from an EMBL/GenBank/DDBJ whole genome shotgun (WGS) entry which is preliminary data.</text>
</comment>
<sequence length="174" mass="20032">MSSGYEWASSAEAFLAATSGRRGYTPTPTYNQCGMHNPLALHMQYLQPPCQSYSQESTPTSIDTLDMEVYVTDTNGPMVNIVSKRKLRDDDQEMVFKRQRMHCYTMETIQDTTMGWNQDQFMALSTFITLDSADDTMDILHDLMLRKPYTIRLPTPLIPMHRERDLSSIVEEDE</sequence>